<dbReference type="Proteomes" id="UP000199315">
    <property type="component" value="Unassembled WGS sequence"/>
</dbReference>
<protein>
    <submittedName>
        <fullName evidence="1">YD repeat-containing protein</fullName>
    </submittedName>
</protein>
<evidence type="ECO:0000313" key="1">
    <source>
        <dbReference type="EMBL" id="SCP97153.1"/>
    </source>
</evidence>
<reference evidence="1 2" key="1">
    <citation type="submission" date="2016-09" db="EMBL/GenBank/DDBJ databases">
        <authorList>
            <person name="Capua I."/>
            <person name="De Benedictis P."/>
            <person name="Joannis T."/>
            <person name="Lombin L.H."/>
            <person name="Cattoli G."/>
        </authorList>
    </citation>
    <scope>NUCLEOTIDE SEQUENCE [LARGE SCALE GENOMIC DNA]</scope>
    <source>
        <strain evidence="1 2">GluBS11</strain>
    </source>
</reference>
<evidence type="ECO:0000313" key="2">
    <source>
        <dbReference type="Proteomes" id="UP000199315"/>
    </source>
</evidence>
<dbReference type="AlphaFoldDB" id="A0A1D3TT69"/>
<dbReference type="InterPro" id="IPR031325">
    <property type="entry name" value="RHS_repeat"/>
</dbReference>
<dbReference type="NCBIfam" id="TIGR01643">
    <property type="entry name" value="YD_repeat_2x"/>
    <property type="match status" value="1"/>
</dbReference>
<dbReference type="STRING" id="1619234.SAMN05421730_1008117"/>
<proteinExistence type="predicted"/>
<dbReference type="EMBL" id="FMKA01000008">
    <property type="protein sequence ID" value="SCP97153.1"/>
    <property type="molecule type" value="Genomic_DNA"/>
</dbReference>
<accession>A0A1D3TT69</accession>
<dbReference type="Pfam" id="PF05593">
    <property type="entry name" value="RHS_repeat"/>
    <property type="match status" value="1"/>
</dbReference>
<name>A0A1D3TT69_9FIRM</name>
<sequence length="76" mass="8695">MISATDWNGNKTSYEYDAIGNTRKTIRPDGSILTKEYDALGRLTSAVDKSTSQELINSYEYRLNGNEIRQQKIEFN</sequence>
<keyword evidence="2" id="KW-1185">Reference proteome</keyword>
<dbReference type="Gene3D" id="2.180.10.10">
    <property type="entry name" value="RHS repeat-associated core"/>
    <property type="match status" value="1"/>
</dbReference>
<dbReference type="InterPro" id="IPR006530">
    <property type="entry name" value="YD"/>
</dbReference>
<organism evidence="1 2">
    <name type="scientific">Anaerobium acetethylicum</name>
    <dbReference type="NCBI Taxonomy" id="1619234"/>
    <lineage>
        <taxon>Bacteria</taxon>
        <taxon>Bacillati</taxon>
        <taxon>Bacillota</taxon>
        <taxon>Clostridia</taxon>
        <taxon>Lachnospirales</taxon>
        <taxon>Lachnospiraceae</taxon>
        <taxon>Anaerobium</taxon>
    </lineage>
</organism>
<gene>
    <name evidence="1" type="ORF">SAMN05421730_1008117</name>
</gene>